<evidence type="ECO:0000313" key="1">
    <source>
        <dbReference type="EMBL" id="KAI3813752.1"/>
    </source>
</evidence>
<name>A0ACB9J0X2_9ASTR</name>
<comment type="caution">
    <text evidence="1">The sequence shown here is derived from an EMBL/GenBank/DDBJ whole genome shotgun (WGS) entry which is preliminary data.</text>
</comment>
<proteinExistence type="predicted"/>
<evidence type="ECO:0000313" key="2">
    <source>
        <dbReference type="Proteomes" id="UP001056120"/>
    </source>
</evidence>
<keyword evidence="2" id="KW-1185">Reference proteome</keyword>
<organism evidence="1 2">
    <name type="scientific">Smallanthus sonchifolius</name>
    <dbReference type="NCBI Taxonomy" id="185202"/>
    <lineage>
        <taxon>Eukaryota</taxon>
        <taxon>Viridiplantae</taxon>
        <taxon>Streptophyta</taxon>
        <taxon>Embryophyta</taxon>
        <taxon>Tracheophyta</taxon>
        <taxon>Spermatophyta</taxon>
        <taxon>Magnoliopsida</taxon>
        <taxon>eudicotyledons</taxon>
        <taxon>Gunneridae</taxon>
        <taxon>Pentapetalae</taxon>
        <taxon>asterids</taxon>
        <taxon>campanulids</taxon>
        <taxon>Asterales</taxon>
        <taxon>Asteraceae</taxon>
        <taxon>Asteroideae</taxon>
        <taxon>Heliantheae alliance</taxon>
        <taxon>Millerieae</taxon>
        <taxon>Smallanthus</taxon>
    </lineage>
</organism>
<sequence>MKLTKQMNCCWAGEACFVDDAWAEEELGDMVPDSSEWVEEGSGQFVASESISMGCTKMGCWVDGEDNLLDRKSGADVAQLDDTYGQLSWAPLEELLDWPLGLLQER</sequence>
<accession>A0ACB9J0X2</accession>
<protein>
    <submittedName>
        <fullName evidence="1">Uncharacterized protein</fullName>
    </submittedName>
</protein>
<reference evidence="1 2" key="2">
    <citation type="journal article" date="2022" name="Mol. Ecol. Resour.">
        <title>The genomes of chicory, endive, great burdock and yacon provide insights into Asteraceae paleo-polyploidization history and plant inulin production.</title>
        <authorList>
            <person name="Fan W."/>
            <person name="Wang S."/>
            <person name="Wang H."/>
            <person name="Wang A."/>
            <person name="Jiang F."/>
            <person name="Liu H."/>
            <person name="Zhao H."/>
            <person name="Xu D."/>
            <person name="Zhang Y."/>
        </authorList>
    </citation>
    <scope>NUCLEOTIDE SEQUENCE [LARGE SCALE GENOMIC DNA]</scope>
    <source>
        <strain evidence="2">cv. Yunnan</strain>
        <tissue evidence="1">Leaves</tissue>
    </source>
</reference>
<reference evidence="2" key="1">
    <citation type="journal article" date="2022" name="Mol. Ecol. Resour.">
        <title>The genomes of chicory, endive, great burdock and yacon provide insights into Asteraceae palaeo-polyploidization history and plant inulin production.</title>
        <authorList>
            <person name="Fan W."/>
            <person name="Wang S."/>
            <person name="Wang H."/>
            <person name="Wang A."/>
            <person name="Jiang F."/>
            <person name="Liu H."/>
            <person name="Zhao H."/>
            <person name="Xu D."/>
            <person name="Zhang Y."/>
        </authorList>
    </citation>
    <scope>NUCLEOTIDE SEQUENCE [LARGE SCALE GENOMIC DNA]</scope>
    <source>
        <strain evidence="2">cv. Yunnan</strain>
    </source>
</reference>
<gene>
    <name evidence="1" type="ORF">L1987_18484</name>
</gene>
<dbReference type="Proteomes" id="UP001056120">
    <property type="component" value="Linkage Group LG06"/>
</dbReference>
<dbReference type="EMBL" id="CM042023">
    <property type="protein sequence ID" value="KAI3813752.1"/>
    <property type="molecule type" value="Genomic_DNA"/>
</dbReference>